<keyword evidence="8" id="KW-1185">Reference proteome</keyword>
<dbReference type="InterPro" id="IPR027785">
    <property type="entry name" value="UvrD-like_helicase_C"/>
</dbReference>
<dbReference type="InterPro" id="IPR014016">
    <property type="entry name" value="UvrD-like_ATP-bd"/>
</dbReference>
<dbReference type="PANTHER" id="PTHR11070">
    <property type="entry name" value="UVRD / RECB / PCRA DNA HELICASE FAMILY MEMBER"/>
    <property type="match status" value="1"/>
</dbReference>
<dbReference type="GO" id="GO:0003677">
    <property type="term" value="F:DNA binding"/>
    <property type="evidence" value="ECO:0007669"/>
    <property type="project" value="InterPro"/>
</dbReference>
<proteinExistence type="predicted"/>
<dbReference type="PROSITE" id="PS51198">
    <property type="entry name" value="UVRD_HELICASE_ATP_BIND"/>
    <property type="match status" value="1"/>
</dbReference>
<name>A0A4V0WPU3_9ENTE</name>
<evidence type="ECO:0000313" key="8">
    <source>
        <dbReference type="Proteomes" id="UP000290567"/>
    </source>
</evidence>
<evidence type="ECO:0000259" key="6">
    <source>
        <dbReference type="PROSITE" id="PS51198"/>
    </source>
</evidence>
<evidence type="ECO:0000256" key="2">
    <source>
        <dbReference type="ARBA" id="ARBA00022801"/>
    </source>
</evidence>
<keyword evidence="1 5" id="KW-0547">Nucleotide-binding</keyword>
<organism evidence="7 8">
    <name type="scientific">Enterococcus florum</name>
    <dbReference type="NCBI Taxonomy" id="2480627"/>
    <lineage>
        <taxon>Bacteria</taxon>
        <taxon>Bacillati</taxon>
        <taxon>Bacillota</taxon>
        <taxon>Bacilli</taxon>
        <taxon>Lactobacillales</taxon>
        <taxon>Enterococcaceae</taxon>
        <taxon>Enterococcus</taxon>
    </lineage>
</organism>
<keyword evidence="2 5" id="KW-0378">Hydrolase</keyword>
<dbReference type="AlphaFoldDB" id="A0A4V0WPU3"/>
<gene>
    <name evidence="7" type="ORF">NRIC_29500</name>
</gene>
<evidence type="ECO:0000256" key="1">
    <source>
        <dbReference type="ARBA" id="ARBA00022741"/>
    </source>
</evidence>
<evidence type="ECO:0000313" key="7">
    <source>
        <dbReference type="EMBL" id="GCF95059.1"/>
    </source>
</evidence>
<protein>
    <submittedName>
        <fullName evidence="7">DNA helicase</fullName>
    </submittedName>
</protein>
<dbReference type="Proteomes" id="UP000290567">
    <property type="component" value="Unassembled WGS sequence"/>
</dbReference>
<dbReference type="Gene3D" id="3.40.50.300">
    <property type="entry name" value="P-loop containing nucleotide triphosphate hydrolases"/>
    <property type="match status" value="2"/>
</dbReference>
<dbReference type="Pfam" id="PF13538">
    <property type="entry name" value="UvrD_C_2"/>
    <property type="match status" value="1"/>
</dbReference>
<dbReference type="GO" id="GO:0005829">
    <property type="term" value="C:cytosol"/>
    <property type="evidence" value="ECO:0007669"/>
    <property type="project" value="TreeGrafter"/>
</dbReference>
<feature type="binding site" evidence="5">
    <location>
        <begin position="216"/>
        <end position="223"/>
    </location>
    <ligand>
        <name>ATP</name>
        <dbReference type="ChEBI" id="CHEBI:30616"/>
    </ligand>
</feature>
<keyword evidence="3 5" id="KW-0347">Helicase</keyword>
<dbReference type="OrthoDB" id="9787585at2"/>
<dbReference type="PANTHER" id="PTHR11070:SF17">
    <property type="entry name" value="DNA HELICASE IV"/>
    <property type="match status" value="1"/>
</dbReference>
<dbReference type="GO" id="GO:0005524">
    <property type="term" value="F:ATP binding"/>
    <property type="evidence" value="ECO:0007669"/>
    <property type="project" value="UniProtKB-UniRule"/>
</dbReference>
<dbReference type="GO" id="GO:0016787">
    <property type="term" value="F:hydrolase activity"/>
    <property type="evidence" value="ECO:0007669"/>
    <property type="project" value="UniProtKB-UniRule"/>
</dbReference>
<evidence type="ECO:0000256" key="3">
    <source>
        <dbReference type="ARBA" id="ARBA00022806"/>
    </source>
</evidence>
<dbReference type="RefSeq" id="WP_146623460.1">
    <property type="nucleotide sequence ID" value="NZ_BJCC01000026.1"/>
</dbReference>
<dbReference type="GO" id="GO:0043138">
    <property type="term" value="F:3'-5' DNA helicase activity"/>
    <property type="evidence" value="ECO:0007669"/>
    <property type="project" value="TreeGrafter"/>
</dbReference>
<comment type="caution">
    <text evidence="7">The sequence shown here is derived from an EMBL/GenBank/DDBJ whole genome shotgun (WGS) entry which is preliminary data.</text>
</comment>
<dbReference type="SUPFAM" id="SSF52540">
    <property type="entry name" value="P-loop containing nucleoside triphosphate hydrolases"/>
    <property type="match status" value="1"/>
</dbReference>
<dbReference type="InterPro" id="IPR027417">
    <property type="entry name" value="P-loop_NTPase"/>
</dbReference>
<dbReference type="EMBL" id="BJCC01000026">
    <property type="protein sequence ID" value="GCF95059.1"/>
    <property type="molecule type" value="Genomic_DNA"/>
</dbReference>
<sequence length="641" mass="73964">MNDEKGFLTDLLKKIEQRIFQLESSIDTNELQHRALQKHTVDYKAELDKYEVYNFHQTMKLIDKRSLLESGILTKLHYQKNTPYFAKIGFFYEGDSEAVPFYIGRYGFADESGEQVVYDWRASVSSLYYEYGLGEAAYESFGRTFTGNIFEKKQFEIKNGSIQLLVDTEETVNDQFLLQELSKTTTNEMKNIIQTIQKEQNQVIRETKTKNLIIQGVAGSGKTSIALHRMAYLLYQKRETLSAENMLILSPSRLFSSYISSVLPELGEEELQQTDITAIGSGFIDEKIKVSDRQAELSELIEHPDSEESQKIAYKSSAVYFQRIKEYLHQLRQTVLTQAEISNESDNETIPLFKQLAEHAEQTKTGSKKAGLEQLKKRLKIKDSLTSYLDFLQELPAQYRGASRNNYLENSDLFPYLMFKLQLEGITPNKTIQHFVIDEMQDYSVLQFYVLHRLFPCDKTICGDYHQAIFTSEKNFLVELKQILPHHKLIEFNKSYRSTVEIIEFAKQFVEGQELEAVERHGKAVRVSTGTSVNEQKNCLKECIKGFRNSSFNSCGIICQTKQELEQLAVLLQEEPFSIVDEMTTVTAEPLILTTIQFAKGLEFDQVILPDIHVSQLNQFSERLYTSCTRALHQLDLFVRN</sequence>
<dbReference type="InterPro" id="IPR000212">
    <property type="entry name" value="DNA_helicase_UvrD/REP"/>
</dbReference>
<accession>A0A4V0WPU3</accession>
<keyword evidence="4 5" id="KW-0067">ATP-binding</keyword>
<evidence type="ECO:0000256" key="4">
    <source>
        <dbReference type="ARBA" id="ARBA00022840"/>
    </source>
</evidence>
<feature type="domain" description="UvrD-like helicase ATP-binding" evidence="6">
    <location>
        <begin position="195"/>
        <end position="499"/>
    </location>
</feature>
<dbReference type="Pfam" id="PF00580">
    <property type="entry name" value="UvrD-helicase"/>
    <property type="match status" value="1"/>
</dbReference>
<evidence type="ECO:0000256" key="5">
    <source>
        <dbReference type="PROSITE-ProRule" id="PRU00560"/>
    </source>
</evidence>
<dbReference type="GO" id="GO:0000725">
    <property type="term" value="P:recombinational repair"/>
    <property type="evidence" value="ECO:0007669"/>
    <property type="project" value="TreeGrafter"/>
</dbReference>
<reference evidence="8" key="1">
    <citation type="submission" date="2019-02" db="EMBL/GenBank/DDBJ databases">
        <title>Draft genome sequence of Enterococcus sp. Gos25-1.</title>
        <authorList>
            <person name="Tanaka N."/>
            <person name="Shiwa Y."/>
            <person name="Fujita N."/>
        </authorList>
    </citation>
    <scope>NUCLEOTIDE SEQUENCE [LARGE SCALE GENOMIC DNA]</scope>
    <source>
        <strain evidence="8">Gos25-1</strain>
    </source>
</reference>